<sequence length="135" mass="16293">MLLCRDLDPKIDAHFVIAQTSLATYCKRLIFCRLNISRFRSKLKFWSNSQVLFFAMRWDLNIDSNVFTFYRNHSRDLFFANCRRFAKFAKIGSFTVNSVLKIYFFFLEKRLFCEIHVSGHLKRKTIFRGVWYVFS</sequence>
<protein>
    <submittedName>
        <fullName evidence="1">Putative homeobox transcription factor sip1</fullName>
    </submittedName>
</protein>
<dbReference type="AlphaFoldDB" id="A0A6B0USS5"/>
<accession>A0A6B0USS5</accession>
<dbReference type="EMBL" id="GIFC01010501">
    <property type="protein sequence ID" value="MXU92584.1"/>
    <property type="molecule type" value="Transcribed_RNA"/>
</dbReference>
<organism evidence="1">
    <name type="scientific">Ixodes ricinus</name>
    <name type="common">Common tick</name>
    <name type="synonym">Acarus ricinus</name>
    <dbReference type="NCBI Taxonomy" id="34613"/>
    <lineage>
        <taxon>Eukaryota</taxon>
        <taxon>Metazoa</taxon>
        <taxon>Ecdysozoa</taxon>
        <taxon>Arthropoda</taxon>
        <taxon>Chelicerata</taxon>
        <taxon>Arachnida</taxon>
        <taxon>Acari</taxon>
        <taxon>Parasitiformes</taxon>
        <taxon>Ixodida</taxon>
        <taxon>Ixodoidea</taxon>
        <taxon>Ixodidae</taxon>
        <taxon>Ixodinae</taxon>
        <taxon>Ixodes</taxon>
    </lineage>
</organism>
<name>A0A6B0USS5_IXORI</name>
<dbReference type="GO" id="GO:0003677">
    <property type="term" value="F:DNA binding"/>
    <property type="evidence" value="ECO:0007669"/>
    <property type="project" value="UniProtKB-KW"/>
</dbReference>
<keyword evidence="1" id="KW-0371">Homeobox</keyword>
<reference evidence="1" key="1">
    <citation type="submission" date="2019-12" db="EMBL/GenBank/DDBJ databases">
        <title>An insight into the sialome of adult female Ixodes ricinus ticks feeding for 6 days.</title>
        <authorList>
            <person name="Perner J."/>
            <person name="Ribeiro J.M.C."/>
        </authorList>
    </citation>
    <scope>NUCLEOTIDE SEQUENCE</scope>
    <source>
        <strain evidence="1">Semi-engorged</strain>
        <tissue evidence="1">Salivary glands</tissue>
    </source>
</reference>
<evidence type="ECO:0000313" key="1">
    <source>
        <dbReference type="EMBL" id="MXU92584.1"/>
    </source>
</evidence>
<keyword evidence="1" id="KW-0238">DNA-binding</keyword>
<proteinExistence type="predicted"/>